<dbReference type="GO" id="GO:0009086">
    <property type="term" value="P:methionine biosynthetic process"/>
    <property type="evidence" value="ECO:0007669"/>
    <property type="project" value="UniProtKB-KW"/>
</dbReference>
<comment type="caution">
    <text evidence="19">The sequence shown here is derived from an EMBL/GenBank/DDBJ whole genome shotgun (WGS) entry which is preliminary data.</text>
</comment>
<evidence type="ECO:0000256" key="8">
    <source>
        <dbReference type="ARBA" id="ARBA00022605"/>
    </source>
</evidence>
<dbReference type="CDD" id="cd23938">
    <property type="entry name" value="ASADH_C_bac_like"/>
    <property type="match status" value="1"/>
</dbReference>
<dbReference type="UniPathway" id="UPA00051">
    <property type="reaction ID" value="UER00464"/>
</dbReference>
<comment type="catalytic activity">
    <reaction evidence="15">
        <text>L-aspartate 4-semialdehyde + phosphate + NADP(+) = 4-phospho-L-aspartate + NADPH + H(+)</text>
        <dbReference type="Rhea" id="RHEA:24284"/>
        <dbReference type="ChEBI" id="CHEBI:15378"/>
        <dbReference type="ChEBI" id="CHEBI:43474"/>
        <dbReference type="ChEBI" id="CHEBI:57535"/>
        <dbReference type="ChEBI" id="CHEBI:57783"/>
        <dbReference type="ChEBI" id="CHEBI:58349"/>
        <dbReference type="ChEBI" id="CHEBI:537519"/>
        <dbReference type="EC" id="1.2.1.11"/>
    </reaction>
</comment>
<evidence type="ECO:0000256" key="15">
    <source>
        <dbReference type="ARBA" id="ARBA00047891"/>
    </source>
</evidence>
<evidence type="ECO:0000256" key="14">
    <source>
        <dbReference type="ARBA" id="ARBA00023167"/>
    </source>
</evidence>
<dbReference type="SUPFAM" id="SSF51735">
    <property type="entry name" value="NAD(P)-binding Rossmann-fold domains"/>
    <property type="match status" value="1"/>
</dbReference>
<dbReference type="InterPro" id="IPR011534">
    <property type="entry name" value="Asp_ADH_gamma-type"/>
</dbReference>
<keyword evidence="12 19" id="KW-0560">Oxidoreductase</keyword>
<sequence length="367" mass="39709">MRVGFVGWRGMVGSVLMQRMREEKDFELIEPVFFTTSNVGGKGPDVGRELPPLKDASSVDELKGMDVIITCQGGDYTTDVYPKLRAAGWDGYWIDAASTMRMDDDAVIILDPVNRNVIDAALAKGVKNYIGGNCTNSILLMGVGGLFRDGLVEWVSSMTYQAASGGGANHMRELLKGMGVVHGAVADELATPSSAILEIDRKVAKAIREDVPTEFFGAPLAGGLIPWIDKQVDNGQSKEEWKGQAEVNKILGTASTIPVDGLCVRIGAMRCHSLALTLKLKKDLPLAEIESIIKSGNQWVKWVPNDREVSVKELTPASITGGLEVGVGRVRKLNMGPEYVSAFVIGDQLLWGAAEPLRRMLRILLGL</sequence>
<evidence type="ECO:0000256" key="5">
    <source>
        <dbReference type="ARBA" id="ARBA00010584"/>
    </source>
</evidence>
<feature type="active site" description="Acyl-thioester intermediate" evidence="17">
    <location>
        <position position="134"/>
    </location>
</feature>
<evidence type="ECO:0000256" key="9">
    <source>
        <dbReference type="ARBA" id="ARBA00022697"/>
    </source>
</evidence>
<comment type="pathway">
    <text evidence="3">Amino-acid biosynthesis; L-lysine biosynthesis via DAP pathway; (S)-tetrahydrodipicolinate from L-aspartate: step 2/4.</text>
</comment>
<comment type="function">
    <text evidence="1">Catalyzes the NADPH-dependent formation of L-aspartate-semialdehyde (L-ASA) by the reductive dephosphorylation of L-aspartyl-4-phosphate.</text>
</comment>
<dbReference type="InterPro" id="IPR000534">
    <property type="entry name" value="Semialdehyde_DH_NAD-bd"/>
</dbReference>
<dbReference type="UniPathway" id="UPA00050">
    <property type="reaction ID" value="UER00463"/>
</dbReference>
<dbReference type="PANTHER" id="PTHR46278">
    <property type="entry name" value="DEHYDROGENASE, PUTATIVE-RELATED"/>
    <property type="match status" value="1"/>
</dbReference>
<dbReference type="InterPro" id="IPR036291">
    <property type="entry name" value="NAD(P)-bd_dom_sf"/>
</dbReference>
<keyword evidence="13" id="KW-0457">Lysine biosynthesis</keyword>
<dbReference type="GO" id="GO:0009097">
    <property type="term" value="P:isoleucine biosynthetic process"/>
    <property type="evidence" value="ECO:0007669"/>
    <property type="project" value="InterPro"/>
</dbReference>
<evidence type="ECO:0000256" key="2">
    <source>
        <dbReference type="ARBA" id="ARBA00005021"/>
    </source>
</evidence>
<dbReference type="GO" id="GO:0051287">
    <property type="term" value="F:NAD binding"/>
    <property type="evidence" value="ECO:0007669"/>
    <property type="project" value="InterPro"/>
</dbReference>
<protein>
    <recommendedName>
        <fullName evidence="7 16">Aspartate-semialdehyde dehydrogenase</fullName>
        <ecNumber evidence="7 16">1.2.1.11</ecNumber>
    </recommendedName>
</protein>
<accession>A0A840BIF6</accession>
<dbReference type="GO" id="GO:0019877">
    <property type="term" value="P:diaminopimelate biosynthetic process"/>
    <property type="evidence" value="ECO:0007669"/>
    <property type="project" value="UniProtKB-KW"/>
</dbReference>
<feature type="domain" description="Semialdehyde dehydrogenase NAD-binding" evidence="18">
    <location>
        <begin position="2"/>
        <end position="121"/>
    </location>
</feature>
<evidence type="ECO:0000256" key="4">
    <source>
        <dbReference type="ARBA" id="ARBA00005097"/>
    </source>
</evidence>
<dbReference type="SMART" id="SM00859">
    <property type="entry name" value="Semialdhyde_dh"/>
    <property type="match status" value="1"/>
</dbReference>
<dbReference type="GO" id="GO:0009089">
    <property type="term" value="P:lysine biosynthetic process via diaminopimelate"/>
    <property type="evidence" value="ECO:0007669"/>
    <property type="project" value="UniProtKB-UniRule"/>
</dbReference>
<reference evidence="19 20" key="1">
    <citation type="submission" date="2020-08" db="EMBL/GenBank/DDBJ databases">
        <title>Genomic Encyclopedia of Type Strains, Phase IV (KMG-IV): sequencing the most valuable type-strain genomes for metagenomic binning, comparative biology and taxonomic classification.</title>
        <authorList>
            <person name="Goeker M."/>
        </authorList>
    </citation>
    <scope>NUCLEOTIDE SEQUENCE [LARGE SCALE GENOMIC DNA]</scope>
    <source>
        <strain evidence="19 20">DSM 106739</strain>
    </source>
</reference>
<evidence type="ECO:0000256" key="11">
    <source>
        <dbReference type="ARBA" id="ARBA00022915"/>
    </source>
</evidence>
<evidence type="ECO:0000313" key="20">
    <source>
        <dbReference type="Proteomes" id="UP000561045"/>
    </source>
</evidence>
<keyword evidence="11" id="KW-0220">Diaminopimelate biosynthesis</keyword>
<dbReference type="PIRSF" id="PIRSF000148">
    <property type="entry name" value="ASA_dh"/>
    <property type="match status" value="1"/>
</dbReference>
<evidence type="ECO:0000256" key="7">
    <source>
        <dbReference type="ARBA" id="ARBA00013120"/>
    </source>
</evidence>
<evidence type="ECO:0000256" key="13">
    <source>
        <dbReference type="ARBA" id="ARBA00023154"/>
    </source>
</evidence>
<dbReference type="PROSITE" id="PS01103">
    <property type="entry name" value="ASD"/>
    <property type="match status" value="1"/>
</dbReference>
<dbReference type="CDD" id="cd02314">
    <property type="entry name" value="VcASADH1_like_N"/>
    <property type="match status" value="1"/>
</dbReference>
<dbReference type="RefSeq" id="WP_183633570.1">
    <property type="nucleotide sequence ID" value="NZ_BAABLE010000011.1"/>
</dbReference>
<evidence type="ECO:0000313" key="19">
    <source>
        <dbReference type="EMBL" id="MBB4012114.1"/>
    </source>
</evidence>
<evidence type="ECO:0000256" key="1">
    <source>
        <dbReference type="ARBA" id="ARBA00002492"/>
    </source>
</evidence>
<keyword evidence="14" id="KW-0486">Methionine biosynthesis</keyword>
<dbReference type="Pfam" id="PF02774">
    <property type="entry name" value="Semialdhyde_dhC"/>
    <property type="match status" value="1"/>
</dbReference>
<dbReference type="UniPathway" id="UPA00034">
    <property type="reaction ID" value="UER00016"/>
</dbReference>
<dbReference type="Proteomes" id="UP000561045">
    <property type="component" value="Unassembled WGS sequence"/>
</dbReference>
<dbReference type="EMBL" id="JACIET010000001">
    <property type="protein sequence ID" value="MBB4012114.1"/>
    <property type="molecule type" value="Genomic_DNA"/>
</dbReference>
<comment type="pathway">
    <text evidence="2">Amino-acid biosynthesis; L-methionine biosynthesis via de novo pathway; L-homoserine from L-aspartate: step 2/3.</text>
</comment>
<dbReference type="NCBIfam" id="NF005144">
    <property type="entry name" value="PRK06598.1"/>
    <property type="match status" value="1"/>
</dbReference>
<comment type="similarity">
    <text evidence="5">Belongs to the aspartate-semialdehyde dehydrogenase family.</text>
</comment>
<dbReference type="PANTHER" id="PTHR46278:SF4">
    <property type="entry name" value="ASPARTATE-SEMIALDEHYDE DEHYDROGENASE"/>
    <property type="match status" value="1"/>
</dbReference>
<dbReference type="GO" id="GO:0004073">
    <property type="term" value="F:aspartate-semialdehyde dehydrogenase activity"/>
    <property type="evidence" value="ECO:0007669"/>
    <property type="project" value="UniProtKB-UniRule"/>
</dbReference>
<dbReference type="AlphaFoldDB" id="A0A840BIF6"/>
<dbReference type="InterPro" id="IPR000319">
    <property type="entry name" value="Asp-semialdehyde_DH_CS"/>
</dbReference>
<dbReference type="EC" id="1.2.1.11" evidence="7 16"/>
<keyword evidence="10" id="KW-0521">NADP</keyword>
<gene>
    <name evidence="19" type="ORF">GGR36_001422</name>
</gene>
<dbReference type="GO" id="GO:0009088">
    <property type="term" value="P:threonine biosynthetic process"/>
    <property type="evidence" value="ECO:0007669"/>
    <property type="project" value="UniProtKB-UniPathway"/>
</dbReference>
<comment type="pathway">
    <text evidence="4">Amino-acid biosynthesis; L-threonine biosynthesis; L-threonine from L-aspartate: step 2/5.</text>
</comment>
<evidence type="ECO:0000256" key="17">
    <source>
        <dbReference type="PIRSR" id="PIRSR000148-1"/>
    </source>
</evidence>
<evidence type="ECO:0000259" key="18">
    <source>
        <dbReference type="SMART" id="SM00859"/>
    </source>
</evidence>
<dbReference type="GO" id="GO:0046983">
    <property type="term" value="F:protein dimerization activity"/>
    <property type="evidence" value="ECO:0007669"/>
    <property type="project" value="InterPro"/>
</dbReference>
<name>A0A840BIF6_9RHOO</name>
<keyword evidence="8" id="KW-0028">Amino-acid biosynthesis</keyword>
<evidence type="ECO:0000256" key="10">
    <source>
        <dbReference type="ARBA" id="ARBA00022857"/>
    </source>
</evidence>
<keyword evidence="9" id="KW-0791">Threonine biosynthesis</keyword>
<keyword evidence="20" id="KW-1185">Reference proteome</keyword>
<dbReference type="InterPro" id="IPR012280">
    <property type="entry name" value="Semialdhyde_DH_dimer_dom"/>
</dbReference>
<evidence type="ECO:0000256" key="16">
    <source>
        <dbReference type="NCBIfam" id="TIGR01745"/>
    </source>
</evidence>
<proteinExistence type="inferred from homology"/>
<dbReference type="GO" id="GO:0050661">
    <property type="term" value="F:NADP binding"/>
    <property type="evidence" value="ECO:0007669"/>
    <property type="project" value="InterPro"/>
</dbReference>
<feature type="active site" description="Proton acceptor" evidence="17">
    <location>
        <position position="272"/>
    </location>
</feature>
<comment type="subunit">
    <text evidence="6">Homodimer.</text>
</comment>
<dbReference type="Gene3D" id="3.30.360.10">
    <property type="entry name" value="Dihydrodipicolinate Reductase, domain 2"/>
    <property type="match status" value="1"/>
</dbReference>
<dbReference type="Pfam" id="PF01118">
    <property type="entry name" value="Semialdhyde_dh"/>
    <property type="match status" value="1"/>
</dbReference>
<evidence type="ECO:0000256" key="12">
    <source>
        <dbReference type="ARBA" id="ARBA00023002"/>
    </source>
</evidence>
<dbReference type="SUPFAM" id="SSF55347">
    <property type="entry name" value="Glyceraldehyde-3-phosphate dehydrogenase-like, C-terminal domain"/>
    <property type="match status" value="1"/>
</dbReference>
<evidence type="ECO:0000256" key="6">
    <source>
        <dbReference type="ARBA" id="ARBA00011738"/>
    </source>
</evidence>
<organism evidence="19 20">
    <name type="scientific">Niveibacterium umoris</name>
    <dbReference type="NCBI Taxonomy" id="1193620"/>
    <lineage>
        <taxon>Bacteria</taxon>
        <taxon>Pseudomonadati</taxon>
        <taxon>Pseudomonadota</taxon>
        <taxon>Betaproteobacteria</taxon>
        <taxon>Rhodocyclales</taxon>
        <taxon>Rhodocyclaceae</taxon>
        <taxon>Niveibacterium</taxon>
    </lineage>
</organism>
<dbReference type="NCBIfam" id="TIGR01745">
    <property type="entry name" value="asd_gamma"/>
    <property type="match status" value="1"/>
</dbReference>
<evidence type="ECO:0000256" key="3">
    <source>
        <dbReference type="ARBA" id="ARBA00005076"/>
    </source>
</evidence>
<dbReference type="Gene3D" id="3.40.50.720">
    <property type="entry name" value="NAD(P)-binding Rossmann-like Domain"/>
    <property type="match status" value="1"/>
</dbReference>